<dbReference type="AlphaFoldDB" id="A0A1H0Y6U2"/>
<evidence type="ECO:0000313" key="2">
    <source>
        <dbReference type="EMBL" id="SDQ10800.1"/>
    </source>
</evidence>
<organism evidence="2 3">
    <name type="scientific">Chryseobacterium soldanellicola</name>
    <dbReference type="NCBI Taxonomy" id="311333"/>
    <lineage>
        <taxon>Bacteria</taxon>
        <taxon>Pseudomonadati</taxon>
        <taxon>Bacteroidota</taxon>
        <taxon>Flavobacteriia</taxon>
        <taxon>Flavobacteriales</taxon>
        <taxon>Weeksellaceae</taxon>
        <taxon>Chryseobacterium group</taxon>
        <taxon>Chryseobacterium</taxon>
    </lineage>
</organism>
<gene>
    <name evidence="2" type="ORF">SAMN05421664_0519</name>
</gene>
<dbReference type="RefSeq" id="WP_139166202.1">
    <property type="nucleotide sequence ID" value="NZ_FNKL01000001.1"/>
</dbReference>
<feature type="signal peptide" evidence="1">
    <location>
        <begin position="1"/>
        <end position="19"/>
    </location>
</feature>
<name>A0A1H0Y6U2_9FLAO</name>
<dbReference type="OrthoDB" id="1275267at2"/>
<protein>
    <submittedName>
        <fullName evidence="2">Uncharacterized protein</fullName>
    </submittedName>
</protein>
<evidence type="ECO:0000313" key="3">
    <source>
        <dbReference type="Proteomes" id="UP000199627"/>
    </source>
</evidence>
<keyword evidence="3" id="KW-1185">Reference proteome</keyword>
<dbReference type="STRING" id="311333.SAMN05421664_0519"/>
<proteinExistence type="predicted"/>
<sequence>MQKNSFLVLVFTVTSVVMYGQVGINTTTPGTTLDVNGAITNRETAVAVASNAGTVPANVSQVRLTGAATANVVITAPAAPNAGQRLIIYNNTTGGFGASLNGFTIANGQAMEFAYSNGGWRATNGGAAVAGTDWSVLGNTGTLPANNFLGTSDNQDMVIRTNNTEKMRVQAGGNVGIGTAAPITELHVSGNTTQIEATVQNTTAGQASLDLRNTLKFYRTVLDGTGDYQVFDATAGASRITIDGPTGNIGINNNASPTANLDVNGTARVRNTPILAAANGGSIAIPLYEDNLGNVVKNAPPGNGNIMSGISSAIAPGGTQAVINNVPDGTIHELTVVASDGCTITAVADFWAIGNSVGGTALQGKDGFASQNGISPPTFTETQTTSAVVWSGVSTCASGGGPTHLNFKVGIVPAGSTFQIQITNQGDTNMAYSVKLERIGSY</sequence>
<keyword evidence="1" id="KW-0732">Signal</keyword>
<dbReference type="Proteomes" id="UP000199627">
    <property type="component" value="Unassembled WGS sequence"/>
</dbReference>
<accession>A0A1H0Y6U2</accession>
<dbReference type="EMBL" id="FNKL01000001">
    <property type="protein sequence ID" value="SDQ10800.1"/>
    <property type="molecule type" value="Genomic_DNA"/>
</dbReference>
<reference evidence="3" key="1">
    <citation type="submission" date="2016-10" db="EMBL/GenBank/DDBJ databases">
        <authorList>
            <person name="Varghese N."/>
            <person name="Submissions S."/>
        </authorList>
    </citation>
    <scope>NUCLEOTIDE SEQUENCE [LARGE SCALE GENOMIC DNA]</scope>
    <source>
        <strain evidence="3">DSM 17072</strain>
    </source>
</reference>
<evidence type="ECO:0000256" key="1">
    <source>
        <dbReference type="SAM" id="SignalP"/>
    </source>
</evidence>
<feature type="chain" id="PRO_5011621483" evidence="1">
    <location>
        <begin position="20"/>
        <end position="442"/>
    </location>
</feature>